<dbReference type="CDD" id="cd10450">
    <property type="entry name" value="GIY-YIG_AtGrxS16_like"/>
    <property type="match status" value="1"/>
</dbReference>
<comment type="caution">
    <text evidence="1">The sequence shown here is derived from an EMBL/GenBank/DDBJ whole genome shotgun (WGS) entry which is preliminary data.</text>
</comment>
<keyword evidence="2" id="KW-1185">Reference proteome</keyword>
<sequence>MTTPTEIPPLNSLDYIPYLDENGKIPESLQGQIGVYAIFNQEKILQYVGYSRDIYLGLKQHFIRQNQGCYWLKIETITRPSRTILETIKAAWIAENGSIPLGNSQDEVLWNHPISVKPLMTDEEQIAYQQTDEIGQEKLLKQVSRRVEEQILAELKMRGLQEEIRFNPKLKSKGLLDLK</sequence>
<accession>A0A7Z9BM35</accession>
<dbReference type="InterPro" id="IPR049578">
    <property type="entry name" value="CAXIP1-like_GIY-YIG_dom"/>
</dbReference>
<gene>
    <name evidence="1" type="ORF">PL8927_140169</name>
</gene>
<evidence type="ECO:0000313" key="2">
    <source>
        <dbReference type="Proteomes" id="UP000184550"/>
    </source>
</evidence>
<dbReference type="RefSeq" id="WP_083617628.1">
    <property type="nucleotide sequence ID" value="NZ_LR734832.1"/>
</dbReference>
<name>A0A7Z9BM35_9CYAN</name>
<evidence type="ECO:0000313" key="1">
    <source>
        <dbReference type="EMBL" id="VXD11514.1"/>
    </source>
</evidence>
<dbReference type="Proteomes" id="UP000184550">
    <property type="component" value="Unassembled WGS sequence"/>
</dbReference>
<organism evidence="1 2">
    <name type="scientific">Planktothrix serta PCC 8927</name>
    <dbReference type="NCBI Taxonomy" id="671068"/>
    <lineage>
        <taxon>Bacteria</taxon>
        <taxon>Bacillati</taxon>
        <taxon>Cyanobacteriota</taxon>
        <taxon>Cyanophyceae</taxon>
        <taxon>Oscillatoriophycideae</taxon>
        <taxon>Oscillatoriales</taxon>
        <taxon>Microcoleaceae</taxon>
        <taxon>Planktothrix</taxon>
    </lineage>
</organism>
<reference evidence="1" key="1">
    <citation type="submission" date="2019-10" db="EMBL/GenBank/DDBJ databases">
        <authorList>
            <consortium name="Genoscope - CEA"/>
            <person name="William W."/>
        </authorList>
    </citation>
    <scope>NUCLEOTIDE SEQUENCE [LARGE SCALE GENOMIC DNA]</scope>
    <source>
        <strain evidence="1">BBR_PRJEB10992</strain>
    </source>
</reference>
<proteinExistence type="predicted"/>
<dbReference type="AlphaFoldDB" id="A0A7Z9BM35"/>
<evidence type="ECO:0008006" key="3">
    <source>
        <dbReference type="Google" id="ProtNLM"/>
    </source>
</evidence>
<dbReference type="EMBL" id="CZCU02000046">
    <property type="protein sequence ID" value="VXD11514.1"/>
    <property type="molecule type" value="Genomic_DNA"/>
</dbReference>
<dbReference type="OrthoDB" id="424286at2"/>
<protein>
    <recommendedName>
        <fullName evidence="3">GIY-YIG domain-containing protein</fullName>
    </recommendedName>
</protein>